<keyword evidence="4" id="KW-1185">Reference proteome</keyword>
<dbReference type="Gene3D" id="3.30.10.20">
    <property type="match status" value="1"/>
</dbReference>
<dbReference type="RefSeq" id="WP_397086770.1">
    <property type="nucleotide sequence ID" value="NZ_JBITGY010000009.1"/>
</dbReference>
<evidence type="ECO:0000313" key="4">
    <source>
        <dbReference type="Proteomes" id="UP001612741"/>
    </source>
</evidence>
<reference evidence="3 4" key="1">
    <citation type="submission" date="2024-10" db="EMBL/GenBank/DDBJ databases">
        <title>The Natural Products Discovery Center: Release of the First 8490 Sequenced Strains for Exploring Actinobacteria Biosynthetic Diversity.</title>
        <authorList>
            <person name="Kalkreuter E."/>
            <person name="Kautsar S.A."/>
            <person name="Yang D."/>
            <person name="Bader C.D."/>
            <person name="Teijaro C.N."/>
            <person name="Fluegel L."/>
            <person name="Davis C.M."/>
            <person name="Simpson J.R."/>
            <person name="Lauterbach L."/>
            <person name="Steele A.D."/>
            <person name="Gui C."/>
            <person name="Meng S."/>
            <person name="Li G."/>
            <person name="Viehrig K."/>
            <person name="Ye F."/>
            <person name="Su P."/>
            <person name="Kiefer A.F."/>
            <person name="Nichols A."/>
            <person name="Cepeda A.J."/>
            <person name="Yan W."/>
            <person name="Fan B."/>
            <person name="Jiang Y."/>
            <person name="Adhikari A."/>
            <person name="Zheng C.-J."/>
            <person name="Schuster L."/>
            <person name="Cowan T.M."/>
            <person name="Smanski M.J."/>
            <person name="Chevrette M.G."/>
            <person name="De Carvalho L.P.S."/>
            <person name="Shen B."/>
        </authorList>
    </citation>
    <scope>NUCLEOTIDE SEQUENCE [LARGE SCALE GENOMIC DNA]</scope>
    <source>
        <strain evidence="3 4">NPDC050545</strain>
    </source>
</reference>
<dbReference type="Pfam" id="PF03793">
    <property type="entry name" value="PASTA"/>
    <property type="match status" value="1"/>
</dbReference>
<dbReference type="PROSITE" id="PS51178">
    <property type="entry name" value="PASTA"/>
    <property type="match status" value="1"/>
</dbReference>
<dbReference type="EMBL" id="JBITGY010000009">
    <property type="protein sequence ID" value="MFI6501883.1"/>
    <property type="molecule type" value="Genomic_DNA"/>
</dbReference>
<dbReference type="SUPFAM" id="SSF54184">
    <property type="entry name" value="Penicillin-binding protein 2x (pbp-2x), c-terminal domain"/>
    <property type="match status" value="1"/>
</dbReference>
<dbReference type="Proteomes" id="UP001612741">
    <property type="component" value="Unassembled WGS sequence"/>
</dbReference>
<gene>
    <name evidence="3" type="ORF">ACIBG2_31195</name>
</gene>
<dbReference type="InterPro" id="IPR005543">
    <property type="entry name" value="PASTA_dom"/>
</dbReference>
<accession>A0ABW7Z1B9</accession>
<evidence type="ECO:0000256" key="1">
    <source>
        <dbReference type="SAM" id="Phobius"/>
    </source>
</evidence>
<dbReference type="CDD" id="cd06577">
    <property type="entry name" value="PASTA_pknB"/>
    <property type="match status" value="1"/>
</dbReference>
<feature type="transmembrane region" description="Helical" evidence="1">
    <location>
        <begin position="37"/>
        <end position="59"/>
    </location>
</feature>
<keyword evidence="1" id="KW-0812">Transmembrane</keyword>
<organism evidence="3 4">
    <name type="scientific">Nonomuraea typhae</name>
    <dbReference type="NCBI Taxonomy" id="2603600"/>
    <lineage>
        <taxon>Bacteria</taxon>
        <taxon>Bacillati</taxon>
        <taxon>Actinomycetota</taxon>
        <taxon>Actinomycetes</taxon>
        <taxon>Streptosporangiales</taxon>
        <taxon>Streptosporangiaceae</taxon>
        <taxon>Nonomuraea</taxon>
    </lineage>
</organism>
<evidence type="ECO:0000259" key="2">
    <source>
        <dbReference type="PROSITE" id="PS51178"/>
    </source>
</evidence>
<keyword evidence="1" id="KW-1133">Transmembrane helix</keyword>
<name>A0ABW7Z1B9_9ACTN</name>
<sequence>MNVEEELREAMARQVADVHAPPTLGRSVRRARRRRTVAFRTAGAALVTAAVAVTVPMVLSSNEPRPQGRGTASAVVTDKVTVPDVNGLKLDKAIEALKAAGLTADDVSEIPQFVTQQQPAAGEEVEPGTKVTLYSAPQDLGDLGNGRKFGGIEITYLPEGLSWGKWSGKNGFGKTSYTTSFDEPDSDGAYSIQVVVFEGEATQLVDNRMAEYRGKGADTGEINGKKAYLANLNEDTTMVPLGDPASRDSSTHTLGWKLRDNLAVEIMMSPFRAKKLDREQIKAEMIKIAEGIHPTSE</sequence>
<proteinExistence type="predicted"/>
<feature type="domain" description="PASTA" evidence="2">
    <location>
        <begin position="76"/>
        <end position="137"/>
    </location>
</feature>
<protein>
    <submittedName>
        <fullName evidence="3">PASTA domain-containing protein</fullName>
    </submittedName>
</protein>
<comment type="caution">
    <text evidence="3">The sequence shown here is derived from an EMBL/GenBank/DDBJ whole genome shotgun (WGS) entry which is preliminary data.</text>
</comment>
<evidence type="ECO:0000313" key="3">
    <source>
        <dbReference type="EMBL" id="MFI6501883.1"/>
    </source>
</evidence>
<dbReference type="SMART" id="SM00740">
    <property type="entry name" value="PASTA"/>
    <property type="match status" value="1"/>
</dbReference>
<keyword evidence="1" id="KW-0472">Membrane</keyword>